<dbReference type="EMBL" id="LR700640">
    <property type="protein sequence ID" value="VVM12397.1"/>
    <property type="molecule type" value="Genomic_DNA"/>
</dbReference>
<evidence type="ECO:0000313" key="2">
    <source>
        <dbReference type="EMBL" id="VVM12397.1"/>
    </source>
</evidence>
<feature type="compositionally biased region" description="Polar residues" evidence="1">
    <location>
        <begin position="1"/>
        <end position="11"/>
    </location>
</feature>
<proteinExistence type="predicted"/>
<feature type="region of interest" description="Disordered" evidence="1">
    <location>
        <begin position="1"/>
        <end position="59"/>
    </location>
</feature>
<sequence>MPIDSVTSRLPNYQDAMRAQPRSTGTLPPPRYEFAPAYSEKPSSAPARSQVSSEPATNLRANRISNFHSTSQAVRGMNFMSGL</sequence>
<accession>A0A5E6Q127</accession>
<evidence type="ECO:0000256" key="1">
    <source>
        <dbReference type="SAM" id="MobiDB-lite"/>
    </source>
</evidence>
<feature type="compositionally biased region" description="Polar residues" evidence="1">
    <location>
        <begin position="46"/>
        <end position="59"/>
    </location>
</feature>
<organism evidence="2">
    <name type="scientific">Pseudomonas fluorescens</name>
    <dbReference type="NCBI Taxonomy" id="294"/>
    <lineage>
        <taxon>Bacteria</taxon>
        <taxon>Pseudomonadati</taxon>
        <taxon>Pseudomonadota</taxon>
        <taxon>Gammaproteobacteria</taxon>
        <taxon>Pseudomonadales</taxon>
        <taxon>Pseudomonadaceae</taxon>
        <taxon>Pseudomonas</taxon>
    </lineage>
</organism>
<dbReference type="AlphaFoldDB" id="A0A5E6Q127"/>
<reference evidence="2" key="1">
    <citation type="submission" date="2019-09" db="EMBL/GenBank/DDBJ databases">
        <authorList>
            <person name="Chandra G."/>
            <person name="Truman W A."/>
        </authorList>
    </citation>
    <scope>NUCLEOTIDE SEQUENCE</scope>
    <source>
        <strain evidence="2">PS683</strain>
    </source>
</reference>
<name>A0A5E6Q127_PSEFL</name>
<gene>
    <name evidence="2" type="ORF">PS683_00673</name>
</gene>
<protein>
    <submittedName>
        <fullName evidence="2">Uncharacterized protein</fullName>
    </submittedName>
</protein>